<feature type="non-terminal residue" evidence="2">
    <location>
        <position position="1"/>
    </location>
</feature>
<evidence type="ECO:0000313" key="2">
    <source>
        <dbReference type="EMBL" id="JAC76200.1"/>
    </source>
</evidence>
<reference evidence="2" key="1">
    <citation type="submission" date="2014-05" db="EMBL/GenBank/DDBJ databases">
        <title>The transcriptome of the halophilic microalga Tetraselmis sp. GSL018 isolated from the Great Salt Lake, Utah.</title>
        <authorList>
            <person name="Jinkerson R.E."/>
            <person name="D'Adamo S."/>
            <person name="Posewitz M.C."/>
        </authorList>
    </citation>
    <scope>NUCLEOTIDE SEQUENCE</scope>
    <source>
        <strain evidence="2">GSL018</strain>
    </source>
</reference>
<sequence>QTPRSGHRASLGVPRGREWVREGRRRGGVGGWRRASGGARRTKGGRIGKKGEGKGFGEASARNRWGGFMGGGGRSSCTVSVLLIS</sequence>
<feature type="non-terminal residue" evidence="2">
    <location>
        <position position="85"/>
    </location>
</feature>
<feature type="region of interest" description="Disordered" evidence="1">
    <location>
        <begin position="23"/>
        <end position="58"/>
    </location>
</feature>
<gene>
    <name evidence="2" type="ORF">TSPGSL018_20862</name>
</gene>
<dbReference type="EMBL" id="GBEZ01009382">
    <property type="protein sequence ID" value="JAC76200.1"/>
    <property type="molecule type" value="Transcribed_RNA"/>
</dbReference>
<organism evidence="2">
    <name type="scientific">Tetraselmis sp. GSL018</name>
    <dbReference type="NCBI Taxonomy" id="582737"/>
    <lineage>
        <taxon>Eukaryota</taxon>
        <taxon>Viridiplantae</taxon>
        <taxon>Chlorophyta</taxon>
        <taxon>core chlorophytes</taxon>
        <taxon>Chlorodendrophyceae</taxon>
        <taxon>Chlorodendrales</taxon>
        <taxon>Chlorodendraceae</taxon>
        <taxon>Tetraselmis</taxon>
    </lineage>
</organism>
<name>A0A061RZX4_9CHLO</name>
<protein>
    <submittedName>
        <fullName evidence="2">Uncharacterized protein</fullName>
    </submittedName>
</protein>
<proteinExistence type="predicted"/>
<evidence type="ECO:0000256" key="1">
    <source>
        <dbReference type="SAM" id="MobiDB-lite"/>
    </source>
</evidence>
<accession>A0A061RZX4</accession>
<dbReference type="AlphaFoldDB" id="A0A061RZX4"/>